<protein>
    <submittedName>
        <fullName evidence="1">Uncharacterized protein</fullName>
    </submittedName>
</protein>
<evidence type="ECO:0000313" key="2">
    <source>
        <dbReference type="Proteomes" id="UP001066276"/>
    </source>
</evidence>
<accession>A0AAV7U4Z8</accession>
<evidence type="ECO:0000313" key="1">
    <source>
        <dbReference type="EMBL" id="KAJ1183890.1"/>
    </source>
</evidence>
<gene>
    <name evidence="1" type="ORF">NDU88_000700</name>
</gene>
<organism evidence="1 2">
    <name type="scientific">Pleurodeles waltl</name>
    <name type="common">Iberian ribbed newt</name>
    <dbReference type="NCBI Taxonomy" id="8319"/>
    <lineage>
        <taxon>Eukaryota</taxon>
        <taxon>Metazoa</taxon>
        <taxon>Chordata</taxon>
        <taxon>Craniata</taxon>
        <taxon>Vertebrata</taxon>
        <taxon>Euteleostomi</taxon>
        <taxon>Amphibia</taxon>
        <taxon>Batrachia</taxon>
        <taxon>Caudata</taxon>
        <taxon>Salamandroidea</taxon>
        <taxon>Salamandridae</taxon>
        <taxon>Pleurodelinae</taxon>
        <taxon>Pleurodeles</taxon>
    </lineage>
</organism>
<name>A0AAV7U4Z8_PLEWA</name>
<reference evidence="1" key="1">
    <citation type="journal article" date="2022" name="bioRxiv">
        <title>Sequencing and chromosome-scale assembly of the giantPleurodeles waltlgenome.</title>
        <authorList>
            <person name="Brown T."/>
            <person name="Elewa A."/>
            <person name="Iarovenko S."/>
            <person name="Subramanian E."/>
            <person name="Araus A.J."/>
            <person name="Petzold A."/>
            <person name="Susuki M."/>
            <person name="Suzuki K.-i.T."/>
            <person name="Hayashi T."/>
            <person name="Toyoda A."/>
            <person name="Oliveira C."/>
            <person name="Osipova E."/>
            <person name="Leigh N.D."/>
            <person name="Simon A."/>
            <person name="Yun M.H."/>
        </authorList>
    </citation>
    <scope>NUCLEOTIDE SEQUENCE</scope>
    <source>
        <strain evidence="1">20211129_DDA</strain>
        <tissue evidence="1">Liver</tissue>
    </source>
</reference>
<sequence>MWSPVVSGHVGAEGRLHRHPLSRPDQQLPPGWALPLIVPVCPASPSLTLLLVGSITLSLQALVRRLSLRRSFCQPPQSLLHTPADSVRAPPLHRLAASALGSRPPSPVATLQNHGSAPPIALCQHYCIMLRSIVATNATSAVGFYDRAQILSLIHVGSTRGRSFTRAGVPKHFHGDLRRRKRSIALG</sequence>
<proteinExistence type="predicted"/>
<dbReference type="Proteomes" id="UP001066276">
    <property type="component" value="Chromosome 3_1"/>
</dbReference>
<keyword evidence="2" id="KW-1185">Reference proteome</keyword>
<dbReference type="EMBL" id="JANPWB010000005">
    <property type="protein sequence ID" value="KAJ1183890.1"/>
    <property type="molecule type" value="Genomic_DNA"/>
</dbReference>
<comment type="caution">
    <text evidence="1">The sequence shown here is derived from an EMBL/GenBank/DDBJ whole genome shotgun (WGS) entry which is preliminary data.</text>
</comment>
<dbReference type="AlphaFoldDB" id="A0AAV7U4Z8"/>